<dbReference type="HAMAP" id="MF_00040">
    <property type="entry name" value="RRF"/>
    <property type="match status" value="1"/>
</dbReference>
<feature type="region of interest" description="Disordered" evidence="4">
    <location>
        <begin position="138"/>
        <end position="165"/>
    </location>
</feature>
<evidence type="ECO:0000256" key="4">
    <source>
        <dbReference type="SAM" id="MobiDB-lite"/>
    </source>
</evidence>
<organism evidence="6 7">
    <name type="scientific">Candidatus Scalindua arabica</name>
    <dbReference type="NCBI Taxonomy" id="1127984"/>
    <lineage>
        <taxon>Bacteria</taxon>
        <taxon>Pseudomonadati</taxon>
        <taxon>Planctomycetota</taxon>
        <taxon>Candidatus Brocadiia</taxon>
        <taxon>Candidatus Brocadiales</taxon>
        <taxon>Candidatus Scalinduaceae</taxon>
        <taxon>Candidatus Scalindua</taxon>
    </lineage>
</organism>
<proteinExistence type="inferred from homology"/>
<accession>A0A942A3A4</accession>
<evidence type="ECO:0000256" key="3">
    <source>
        <dbReference type="HAMAP-Rule" id="MF_00040"/>
    </source>
</evidence>
<evidence type="ECO:0000256" key="1">
    <source>
        <dbReference type="ARBA" id="ARBA00005912"/>
    </source>
</evidence>
<dbReference type="InterPro" id="IPR036191">
    <property type="entry name" value="RRF_sf"/>
</dbReference>
<name>A0A942A3A4_9BACT</name>
<dbReference type="Proteomes" id="UP000722750">
    <property type="component" value="Unassembled WGS sequence"/>
</dbReference>
<evidence type="ECO:0000256" key="2">
    <source>
        <dbReference type="ARBA" id="ARBA00022917"/>
    </source>
</evidence>
<evidence type="ECO:0000259" key="5">
    <source>
        <dbReference type="Pfam" id="PF01765"/>
    </source>
</evidence>
<dbReference type="GO" id="GO:0043023">
    <property type="term" value="F:ribosomal large subunit binding"/>
    <property type="evidence" value="ECO:0007669"/>
    <property type="project" value="TreeGrafter"/>
</dbReference>
<dbReference type="NCBIfam" id="TIGR00496">
    <property type="entry name" value="frr"/>
    <property type="match status" value="1"/>
</dbReference>
<comment type="function">
    <text evidence="3">Responsible for the release of ribosomes from messenger RNA at the termination of protein biosynthesis. May increase the efficiency of translation by recycling ribosomes from one round of translation to another.</text>
</comment>
<comment type="similarity">
    <text evidence="1 3">Belongs to the RRF family.</text>
</comment>
<comment type="caution">
    <text evidence="6">The sequence shown here is derived from an EMBL/GenBank/DDBJ whole genome shotgun (WGS) entry which is preliminary data.</text>
</comment>
<keyword evidence="3" id="KW-0963">Cytoplasm</keyword>
<dbReference type="Gene3D" id="1.10.132.20">
    <property type="entry name" value="Ribosome-recycling factor"/>
    <property type="match status" value="1"/>
</dbReference>
<dbReference type="InterPro" id="IPR023584">
    <property type="entry name" value="Ribosome_recyc_fac_dom"/>
</dbReference>
<evidence type="ECO:0000313" key="6">
    <source>
        <dbReference type="EMBL" id="MBS1258991.1"/>
    </source>
</evidence>
<dbReference type="CDD" id="cd00520">
    <property type="entry name" value="RRF"/>
    <property type="match status" value="1"/>
</dbReference>
<gene>
    <name evidence="3" type="primary">frr</name>
    <name evidence="6" type="ORF">MAG551_02057</name>
</gene>
<sequence>MSSTEIQTETKRKMEKTLEIMKEELKSIRTGRATPGLVENLKISCYGSLTPLKQLANIAAPEAQLIVISPYDPSILKDIEKTIQQSELGLTTNSDGKVIRIPIPPLSGDRREQIVTQIKELTEENKISIRNIRREANKHIDKEEKDSKLTEDEAKKAKEQVQKLTHDNETKLTELLKQKSEEILKI</sequence>
<keyword evidence="2 3" id="KW-0648">Protein biosynthesis</keyword>
<evidence type="ECO:0000313" key="7">
    <source>
        <dbReference type="Proteomes" id="UP000722750"/>
    </source>
</evidence>
<dbReference type="GO" id="GO:0006415">
    <property type="term" value="P:translational termination"/>
    <property type="evidence" value="ECO:0007669"/>
    <property type="project" value="UniProtKB-UniRule"/>
</dbReference>
<dbReference type="EMBL" id="JAANXD010000077">
    <property type="protein sequence ID" value="MBS1258991.1"/>
    <property type="molecule type" value="Genomic_DNA"/>
</dbReference>
<reference evidence="6" key="1">
    <citation type="journal article" date="2021" name="ISME J.">
        <title>Fine-scale metabolic discontinuity in a stratified prokaryote microbiome of a Red Sea deep halocline.</title>
        <authorList>
            <person name="Michoud G."/>
            <person name="Ngugi D.K."/>
            <person name="Barozzi A."/>
            <person name="Merlino G."/>
            <person name="Calleja M.L."/>
            <person name="Delgado-Huertas A."/>
            <person name="Moran X.A.G."/>
            <person name="Daffonchio D."/>
        </authorList>
    </citation>
    <scope>NUCLEOTIDE SEQUENCE</scope>
    <source>
        <strain evidence="6">SuakinDeep_MAG55_1</strain>
    </source>
</reference>
<dbReference type="Pfam" id="PF01765">
    <property type="entry name" value="RRF"/>
    <property type="match status" value="1"/>
</dbReference>
<comment type="subcellular location">
    <subcellularLocation>
        <location evidence="3">Cytoplasm</location>
    </subcellularLocation>
</comment>
<dbReference type="Gene3D" id="3.30.1360.40">
    <property type="match status" value="1"/>
</dbReference>
<dbReference type="SUPFAM" id="SSF55194">
    <property type="entry name" value="Ribosome recycling factor, RRF"/>
    <property type="match status" value="1"/>
</dbReference>
<dbReference type="GO" id="GO:0005737">
    <property type="term" value="C:cytoplasm"/>
    <property type="evidence" value="ECO:0007669"/>
    <property type="project" value="UniProtKB-SubCell"/>
</dbReference>
<feature type="domain" description="Ribosome recycling factor" evidence="5">
    <location>
        <begin position="21"/>
        <end position="184"/>
    </location>
</feature>
<dbReference type="InterPro" id="IPR002661">
    <property type="entry name" value="Ribosome_recyc_fac"/>
</dbReference>
<dbReference type="AlphaFoldDB" id="A0A942A3A4"/>
<protein>
    <recommendedName>
        <fullName evidence="3">Ribosome-recycling factor</fullName>
        <shortName evidence="3">RRF</shortName>
    </recommendedName>
    <alternativeName>
        <fullName evidence="3">Ribosome-releasing factor</fullName>
    </alternativeName>
</protein>
<dbReference type="PANTHER" id="PTHR20982">
    <property type="entry name" value="RIBOSOME RECYCLING FACTOR"/>
    <property type="match status" value="1"/>
</dbReference>
<dbReference type="FunFam" id="3.30.1360.40:FF:000001">
    <property type="entry name" value="Ribosome-recycling factor"/>
    <property type="match status" value="1"/>
</dbReference>
<dbReference type="PANTHER" id="PTHR20982:SF3">
    <property type="entry name" value="MITOCHONDRIAL RIBOSOME RECYCLING FACTOR PSEUDO 1"/>
    <property type="match status" value="1"/>
</dbReference>